<reference evidence="10 11" key="1">
    <citation type="journal article" date="2014" name="Genome Announc.">
        <title>Genome Sequence and Methylome of Soil Bacterium Gemmatirosa kalamazoonensis KBS708T, a Member of the Rarely Cultivated Gemmatimonadetes Phylum.</title>
        <authorList>
            <person name="Debruyn J.M."/>
            <person name="Radosevich M."/>
            <person name="Wommack K.E."/>
            <person name="Polson S.W."/>
            <person name="Hauser L.J."/>
            <person name="Fawaz M.N."/>
            <person name="Korlach J."/>
            <person name="Tsai Y.C."/>
        </authorList>
    </citation>
    <scope>NUCLEOTIDE SEQUENCE [LARGE SCALE GENOMIC DNA]</scope>
    <source>
        <strain evidence="10 11">KBS708</strain>
    </source>
</reference>
<dbReference type="EMBL" id="CP007128">
    <property type="protein sequence ID" value="AHG90791.1"/>
    <property type="molecule type" value="Genomic_DNA"/>
</dbReference>
<feature type="binding site" evidence="5">
    <location>
        <position position="92"/>
    </location>
    <ligand>
        <name>Zn(2+)</name>
        <dbReference type="ChEBI" id="CHEBI:29105"/>
    </ligand>
</feature>
<dbReference type="PIRSF" id="PIRSF004692">
    <property type="entry name" value="KdsD_KpsF"/>
    <property type="match status" value="1"/>
</dbReference>
<keyword evidence="2" id="KW-0677">Repeat</keyword>
<dbReference type="InterPro" id="IPR050986">
    <property type="entry name" value="GutQ/KpsF_isomerases"/>
</dbReference>
<feature type="site" description="Catalytically relevant" evidence="6">
    <location>
        <position position="69"/>
    </location>
</feature>
<protein>
    <submittedName>
        <fullName evidence="10">KpsF/GutQ family protein</fullName>
    </submittedName>
</protein>
<accession>W0RJ50</accession>
<dbReference type="InterPro" id="IPR004800">
    <property type="entry name" value="KdsD/KpsF-type"/>
</dbReference>
<feature type="site" description="Catalytically relevant" evidence="6">
    <location>
        <position position="203"/>
    </location>
</feature>
<feature type="domain" description="SIS" evidence="9">
    <location>
        <begin position="51"/>
        <end position="194"/>
    </location>
</feature>
<evidence type="ECO:0000259" key="8">
    <source>
        <dbReference type="PROSITE" id="PS51371"/>
    </source>
</evidence>
<dbReference type="GO" id="GO:0019146">
    <property type="term" value="F:arabinose-5-phosphate isomerase activity"/>
    <property type="evidence" value="ECO:0007669"/>
    <property type="project" value="UniProtKB-ARBA"/>
</dbReference>
<feature type="domain" description="CBS" evidence="8">
    <location>
        <begin position="285"/>
        <end position="337"/>
    </location>
</feature>
<dbReference type="PATRIC" id="fig|861299.3.peg.3307"/>
<dbReference type="HOGENOM" id="CLU_040681_13_1_0"/>
<dbReference type="PROSITE" id="PS51464">
    <property type="entry name" value="SIS"/>
    <property type="match status" value="1"/>
</dbReference>
<feature type="site" description="Catalytically relevant" evidence="6">
    <location>
        <position position="121"/>
    </location>
</feature>
<keyword evidence="5" id="KW-0862">Zinc</keyword>
<feature type="domain" description="CBS" evidence="8">
    <location>
        <begin position="220"/>
        <end position="276"/>
    </location>
</feature>
<proteinExistence type="inferred from homology"/>
<dbReference type="SMART" id="SM00116">
    <property type="entry name" value="CBS"/>
    <property type="match status" value="2"/>
</dbReference>
<gene>
    <name evidence="10" type="ORF">J421_3254</name>
</gene>
<dbReference type="PANTHER" id="PTHR42745:SF1">
    <property type="entry name" value="ARABINOSE 5-PHOSPHATE ISOMERASE KDSD"/>
    <property type="match status" value="1"/>
</dbReference>
<dbReference type="FunCoup" id="W0RJ50">
    <property type="interactions" value="32"/>
</dbReference>
<dbReference type="InterPro" id="IPR046348">
    <property type="entry name" value="SIS_dom_sf"/>
</dbReference>
<dbReference type="CDD" id="cd04604">
    <property type="entry name" value="CBS_pair_SIS_assoc"/>
    <property type="match status" value="1"/>
</dbReference>
<dbReference type="eggNOG" id="COG0794">
    <property type="taxonomic scope" value="Bacteria"/>
</dbReference>
<comment type="similarity">
    <text evidence="1 4">Belongs to the SIS family. GutQ/KpsF subfamily.</text>
</comment>
<dbReference type="GO" id="GO:1901135">
    <property type="term" value="P:carbohydrate derivative metabolic process"/>
    <property type="evidence" value="ECO:0007669"/>
    <property type="project" value="InterPro"/>
</dbReference>
<evidence type="ECO:0000313" key="11">
    <source>
        <dbReference type="Proteomes" id="UP000019151"/>
    </source>
</evidence>
<dbReference type="InterPro" id="IPR001347">
    <property type="entry name" value="SIS_dom"/>
</dbReference>
<dbReference type="InterPro" id="IPR046342">
    <property type="entry name" value="CBS_dom_sf"/>
</dbReference>
<dbReference type="GO" id="GO:0046872">
    <property type="term" value="F:metal ion binding"/>
    <property type="evidence" value="ECO:0007669"/>
    <property type="project" value="UniProtKB-KW"/>
</dbReference>
<evidence type="ECO:0000256" key="5">
    <source>
        <dbReference type="PIRSR" id="PIRSR004692-2"/>
    </source>
</evidence>
<dbReference type="InterPro" id="IPR000644">
    <property type="entry name" value="CBS_dom"/>
</dbReference>
<dbReference type="PANTHER" id="PTHR42745">
    <property type="match status" value="1"/>
</dbReference>
<evidence type="ECO:0000256" key="6">
    <source>
        <dbReference type="PIRSR" id="PIRSR004692-3"/>
    </source>
</evidence>
<dbReference type="Proteomes" id="UP000019151">
    <property type="component" value="Chromosome"/>
</dbReference>
<dbReference type="CDD" id="cd05014">
    <property type="entry name" value="SIS_Kpsf"/>
    <property type="match status" value="1"/>
</dbReference>
<dbReference type="InterPro" id="IPR035474">
    <property type="entry name" value="SIS_Kpsf"/>
</dbReference>
<dbReference type="PROSITE" id="PS51371">
    <property type="entry name" value="CBS"/>
    <property type="match status" value="2"/>
</dbReference>
<dbReference type="eggNOG" id="COG0517">
    <property type="taxonomic scope" value="Bacteria"/>
</dbReference>
<name>W0RJ50_9BACT</name>
<evidence type="ECO:0000256" key="3">
    <source>
        <dbReference type="ARBA" id="ARBA00023122"/>
    </source>
</evidence>
<dbReference type="Gene3D" id="3.10.580.10">
    <property type="entry name" value="CBS-domain"/>
    <property type="match status" value="1"/>
</dbReference>
<evidence type="ECO:0000256" key="4">
    <source>
        <dbReference type="PIRNR" id="PIRNR004692"/>
    </source>
</evidence>
<keyword evidence="5" id="KW-0479">Metal-binding</keyword>
<evidence type="ECO:0000256" key="7">
    <source>
        <dbReference type="PROSITE-ProRule" id="PRU00703"/>
    </source>
</evidence>
<dbReference type="Gene3D" id="3.40.50.10490">
    <property type="entry name" value="Glucose-6-phosphate isomerase like protein, domain 1"/>
    <property type="match status" value="1"/>
</dbReference>
<dbReference type="FunFam" id="3.40.50.10490:FF:000011">
    <property type="entry name" value="Arabinose 5-phosphate isomerase"/>
    <property type="match status" value="1"/>
</dbReference>
<evidence type="ECO:0000256" key="2">
    <source>
        <dbReference type="ARBA" id="ARBA00022737"/>
    </source>
</evidence>
<feature type="site" description="Catalytically relevant" evidence="6">
    <location>
        <position position="162"/>
    </location>
</feature>
<dbReference type="Pfam" id="PF01380">
    <property type="entry name" value="SIS"/>
    <property type="match status" value="1"/>
</dbReference>
<dbReference type="InParanoid" id="W0RJ50"/>
<sequence length="337" mass="35772">MSDTTTDLAELRAHVALDAERTVATGRRVLRMERDAIDGVERRLDHAFARAVELIATSPGRVIVAGVGKSGLIARKIAATLTSTGTPAAFLHPVESVHGDLGIVGPSDVAILLSKSGETEELLPLLGQLERFGVRTIAITGNVASSLGRHADVVLDAWVREEACPHDLAPTTSTTAALALGDALSVALLEVKGFRREDFARLHPGGSLGRKLLVRVDDVMIEQPLPLLAPTDTVRAAVVTLARQRGIAAVVDADRRLLGVFTTGDLTRLLQRDDASMDESVEAVMTRGGKSARPEELGSQAVYRMEQHGIIAMPVVDDASRVVGVVHLHDLMRAGAA</sequence>
<organism evidence="10 11">
    <name type="scientific">Gemmatirosa kalamazoonensis</name>
    <dbReference type="NCBI Taxonomy" id="861299"/>
    <lineage>
        <taxon>Bacteria</taxon>
        <taxon>Pseudomonadati</taxon>
        <taxon>Gemmatimonadota</taxon>
        <taxon>Gemmatimonadia</taxon>
        <taxon>Gemmatimonadales</taxon>
        <taxon>Gemmatimonadaceae</taxon>
        <taxon>Gemmatirosa</taxon>
    </lineage>
</organism>
<evidence type="ECO:0000256" key="1">
    <source>
        <dbReference type="ARBA" id="ARBA00008165"/>
    </source>
</evidence>
<dbReference type="AlphaFoldDB" id="W0RJ50"/>
<dbReference type="KEGG" id="gba:J421_3254"/>
<dbReference type="GO" id="GO:0097367">
    <property type="term" value="F:carbohydrate derivative binding"/>
    <property type="evidence" value="ECO:0007669"/>
    <property type="project" value="InterPro"/>
</dbReference>
<dbReference type="NCBIfam" id="TIGR00393">
    <property type="entry name" value="kpsF"/>
    <property type="match status" value="1"/>
</dbReference>
<evidence type="ECO:0000259" key="9">
    <source>
        <dbReference type="PROSITE" id="PS51464"/>
    </source>
</evidence>
<dbReference type="SUPFAM" id="SSF53697">
    <property type="entry name" value="SIS domain"/>
    <property type="match status" value="1"/>
</dbReference>
<dbReference type="Pfam" id="PF00571">
    <property type="entry name" value="CBS"/>
    <property type="match status" value="2"/>
</dbReference>
<keyword evidence="3 7" id="KW-0129">CBS domain</keyword>
<evidence type="ECO:0000313" key="10">
    <source>
        <dbReference type="EMBL" id="AHG90791.1"/>
    </source>
</evidence>
<keyword evidence="11" id="KW-1185">Reference proteome</keyword>
<dbReference type="GO" id="GO:0005975">
    <property type="term" value="P:carbohydrate metabolic process"/>
    <property type="evidence" value="ECO:0007669"/>
    <property type="project" value="InterPro"/>
</dbReference>
<dbReference type="STRING" id="861299.J421_3254"/>